<dbReference type="InterPro" id="IPR036873">
    <property type="entry name" value="Rhodanese-like_dom_sf"/>
</dbReference>
<dbReference type="InterPro" id="IPR001763">
    <property type="entry name" value="Rhodanese-like_dom"/>
</dbReference>
<dbReference type="AlphaFoldDB" id="A0A6C0LLC5"/>
<name>A0A6C0LLC5_9ZZZZ</name>
<dbReference type="Pfam" id="PF00581">
    <property type="entry name" value="Rhodanese"/>
    <property type="match status" value="1"/>
</dbReference>
<dbReference type="Gene3D" id="3.40.250.10">
    <property type="entry name" value="Rhodanese-like domain"/>
    <property type="match status" value="1"/>
</dbReference>
<dbReference type="CDD" id="cd00158">
    <property type="entry name" value="RHOD"/>
    <property type="match status" value="1"/>
</dbReference>
<protein>
    <recommendedName>
        <fullName evidence="1">Rhodanese domain-containing protein</fullName>
    </recommendedName>
</protein>
<accession>A0A6C0LLC5</accession>
<sequence length="144" mass="16936">MGNINSYERTIQKINFEDVQFILKNKEGSILINTLPFNEQRCLLPNTVNIEQEEQLINNLLQHGKKECRIIVYGKNSSDETVYKQTQKLQALGFYNIYVYVGGLFEWLMLQDIYSDENFPTTESELDFLKFKPRRTLGIPLIDY</sequence>
<reference evidence="2" key="1">
    <citation type="journal article" date="2020" name="Nature">
        <title>Giant virus diversity and host interactions through global metagenomics.</title>
        <authorList>
            <person name="Schulz F."/>
            <person name="Roux S."/>
            <person name="Paez-Espino D."/>
            <person name="Jungbluth S."/>
            <person name="Walsh D.A."/>
            <person name="Denef V.J."/>
            <person name="McMahon K.D."/>
            <person name="Konstantinidis K.T."/>
            <person name="Eloe-Fadrosh E.A."/>
            <person name="Kyrpides N.C."/>
            <person name="Woyke T."/>
        </authorList>
    </citation>
    <scope>NUCLEOTIDE SEQUENCE</scope>
    <source>
        <strain evidence="2">GVMAG-M-3300027892-73</strain>
    </source>
</reference>
<dbReference type="PROSITE" id="PS50206">
    <property type="entry name" value="RHODANESE_3"/>
    <property type="match status" value="1"/>
</dbReference>
<dbReference type="EMBL" id="MN740524">
    <property type="protein sequence ID" value="QHU31130.1"/>
    <property type="molecule type" value="Genomic_DNA"/>
</dbReference>
<evidence type="ECO:0000313" key="2">
    <source>
        <dbReference type="EMBL" id="QHU31130.1"/>
    </source>
</evidence>
<proteinExistence type="predicted"/>
<organism evidence="2">
    <name type="scientific">viral metagenome</name>
    <dbReference type="NCBI Taxonomy" id="1070528"/>
    <lineage>
        <taxon>unclassified sequences</taxon>
        <taxon>metagenomes</taxon>
        <taxon>organismal metagenomes</taxon>
    </lineage>
</organism>
<evidence type="ECO:0000259" key="1">
    <source>
        <dbReference type="PROSITE" id="PS50206"/>
    </source>
</evidence>
<dbReference type="SUPFAM" id="SSF52821">
    <property type="entry name" value="Rhodanese/Cell cycle control phosphatase"/>
    <property type="match status" value="1"/>
</dbReference>
<feature type="domain" description="Rhodanese" evidence="1">
    <location>
        <begin position="44"/>
        <end position="112"/>
    </location>
</feature>